<dbReference type="AlphaFoldDB" id="A0AAN8RAZ6"/>
<sequence>MPQSRRPPPSSSSPSSSSSSPSSAPKRDKTSANRKRNTSTSASTSTSSTSTSVQSDPRTVNPLVLSQFKSILNTFRLSFSHLFTPELPQIIQSVKHSLYLRDYVAAFDSPQKLQAYVVRWSVARALAYFDMISGGWWSEHVTHIFTSTTAATPPNNLSITCVGGGAGAEIVGIAAAYSFLNSSSSPSSSPQRLDLTLLDFATWAPITDSLYTTLITDSSRDPTKPDIFLDKSRFSAKCHQQDVLTPLSDTTISSMASADIVTILFTAGELYSQSPTATTKFLMSLHALTKPGALLVVVDSAGGFEDLDVLNKKKNSSKNNDNTQTNSNPTDGAIGGYKLGFLLDKTLTNREQWQTVVSHDAKWWRVPQQLKDIGGYPLELENMRCLIRVYRRNSDP</sequence>
<protein>
    <submittedName>
        <fullName evidence="2">Uncharacterized protein</fullName>
    </submittedName>
</protein>
<feature type="compositionally biased region" description="Low complexity" evidence="1">
    <location>
        <begin position="38"/>
        <end position="52"/>
    </location>
</feature>
<dbReference type="Pfam" id="PF11312">
    <property type="entry name" value="Methyltransf_34"/>
    <property type="match status" value="1"/>
</dbReference>
<name>A0AAN8RAZ6_9PEZI</name>
<dbReference type="InterPro" id="IPR021463">
    <property type="entry name" value="Methyltransf_34"/>
</dbReference>
<evidence type="ECO:0000313" key="2">
    <source>
        <dbReference type="EMBL" id="KAK6339156.1"/>
    </source>
</evidence>
<evidence type="ECO:0000256" key="1">
    <source>
        <dbReference type="SAM" id="MobiDB-lite"/>
    </source>
</evidence>
<gene>
    <name evidence="2" type="ORF">TWF718_008579</name>
</gene>
<dbReference type="EMBL" id="JAVHNR010000006">
    <property type="protein sequence ID" value="KAK6339156.1"/>
    <property type="molecule type" value="Genomic_DNA"/>
</dbReference>
<keyword evidence="3" id="KW-1185">Reference proteome</keyword>
<dbReference type="Proteomes" id="UP001313282">
    <property type="component" value="Unassembled WGS sequence"/>
</dbReference>
<organism evidence="2 3">
    <name type="scientific">Orbilia javanica</name>
    <dbReference type="NCBI Taxonomy" id="47235"/>
    <lineage>
        <taxon>Eukaryota</taxon>
        <taxon>Fungi</taxon>
        <taxon>Dikarya</taxon>
        <taxon>Ascomycota</taxon>
        <taxon>Pezizomycotina</taxon>
        <taxon>Orbiliomycetes</taxon>
        <taxon>Orbiliales</taxon>
        <taxon>Orbiliaceae</taxon>
        <taxon>Orbilia</taxon>
    </lineage>
</organism>
<reference evidence="2 3" key="1">
    <citation type="submission" date="2019-10" db="EMBL/GenBank/DDBJ databases">
        <authorList>
            <person name="Palmer J.M."/>
        </authorList>
    </citation>
    <scope>NUCLEOTIDE SEQUENCE [LARGE SCALE GENOMIC DNA]</scope>
    <source>
        <strain evidence="2 3">TWF718</strain>
    </source>
</reference>
<feature type="compositionally biased region" description="Pro residues" evidence="1">
    <location>
        <begin position="1"/>
        <end position="11"/>
    </location>
</feature>
<feature type="compositionally biased region" description="Low complexity" evidence="1">
    <location>
        <begin position="12"/>
        <end position="23"/>
    </location>
</feature>
<accession>A0AAN8RAZ6</accession>
<comment type="caution">
    <text evidence="2">The sequence shown here is derived from an EMBL/GenBank/DDBJ whole genome shotgun (WGS) entry which is preliminary data.</text>
</comment>
<evidence type="ECO:0000313" key="3">
    <source>
        <dbReference type="Proteomes" id="UP001313282"/>
    </source>
</evidence>
<proteinExistence type="predicted"/>
<feature type="region of interest" description="Disordered" evidence="1">
    <location>
        <begin position="1"/>
        <end position="57"/>
    </location>
</feature>